<reference evidence="2 3" key="1">
    <citation type="submission" date="2013-03" db="EMBL/GenBank/DDBJ databases">
        <authorList>
            <person name="Linke B."/>
        </authorList>
    </citation>
    <scope>NUCLEOTIDE SEQUENCE [LARGE SCALE GENOMIC DNA]</scope>
    <source>
        <strain evidence="2 3">B13</strain>
    </source>
</reference>
<proteinExistence type="inferred from homology"/>
<dbReference type="Pfam" id="PF02583">
    <property type="entry name" value="Trns_repr_metal"/>
    <property type="match status" value="1"/>
</dbReference>
<gene>
    <name evidence="2" type="ORF">PKB_4463</name>
</gene>
<dbReference type="GO" id="GO:0003677">
    <property type="term" value="F:DNA binding"/>
    <property type="evidence" value="ECO:0007669"/>
    <property type="project" value="InterPro"/>
</dbReference>
<dbReference type="STRING" id="1301098.PKB_4463"/>
<dbReference type="HOGENOM" id="CLU_130332_3_0_6"/>
<evidence type="ECO:0008006" key="4">
    <source>
        <dbReference type="Google" id="ProtNLM"/>
    </source>
</evidence>
<dbReference type="PANTHER" id="PTHR33677:SF5">
    <property type="entry name" value="TRANSCRIPTIONAL REPRESSOR FRMR"/>
    <property type="match status" value="1"/>
</dbReference>
<dbReference type="Proteomes" id="UP000025241">
    <property type="component" value="Chromosome I"/>
</dbReference>
<dbReference type="GO" id="GO:0045892">
    <property type="term" value="P:negative regulation of DNA-templated transcription"/>
    <property type="evidence" value="ECO:0007669"/>
    <property type="project" value="UniProtKB-ARBA"/>
</dbReference>
<dbReference type="InterPro" id="IPR003735">
    <property type="entry name" value="Metal_Tscrpt_repr"/>
</dbReference>
<reference evidence="2 3" key="2">
    <citation type="submission" date="2014-05" db="EMBL/GenBank/DDBJ databases">
        <title>Genome sequence of the 3-chlorobenzoate degrading bacterium Pseudomonas knackmussii B13 shows multiple evidence for horizontal gene transfer.</title>
        <authorList>
            <person name="Miyazaki R."/>
            <person name="Bertelli C."/>
            <person name="Falquet L."/>
            <person name="Robinson-Rechavi M."/>
            <person name="Gharib W."/>
            <person name="Roy S."/>
            <person name="Van der Meer J.R."/>
        </authorList>
    </citation>
    <scope>NUCLEOTIDE SEQUENCE [LARGE SCALE GENOMIC DNA]</scope>
    <source>
        <strain evidence="2 3">B13</strain>
    </source>
</reference>
<dbReference type="GO" id="GO:0046872">
    <property type="term" value="F:metal ion binding"/>
    <property type="evidence" value="ECO:0007669"/>
    <property type="project" value="InterPro"/>
</dbReference>
<dbReference type="EMBL" id="HG322950">
    <property type="protein sequence ID" value="CDF85787.1"/>
    <property type="molecule type" value="Genomic_DNA"/>
</dbReference>
<accession>A0A024HMM4</accession>
<sequence>MAHTVRDKRKLLTRIRRIKGQSEALERALEKEDGDCAAVLQQIAAIRGAVNGLMAEVLEGHLREHLLEEGRTPREREDDLDQVMGVLRSYLK</sequence>
<dbReference type="PATRIC" id="fig|1301098.3.peg.4451"/>
<dbReference type="PANTHER" id="PTHR33677">
    <property type="entry name" value="TRANSCRIPTIONAL REPRESSOR FRMR-RELATED"/>
    <property type="match status" value="1"/>
</dbReference>
<dbReference type="KEGG" id="pkc:PKB_4463"/>
<evidence type="ECO:0000256" key="1">
    <source>
        <dbReference type="ARBA" id="ARBA00005260"/>
    </source>
</evidence>
<dbReference type="InterPro" id="IPR038390">
    <property type="entry name" value="Metal_Tscrpt_repr_sf"/>
</dbReference>
<keyword evidence="3" id="KW-1185">Reference proteome</keyword>
<dbReference type="eggNOG" id="COG1937">
    <property type="taxonomic scope" value="Bacteria"/>
</dbReference>
<dbReference type="OrthoDB" id="9806052at2"/>
<name>A0A024HMM4_PSEKB</name>
<evidence type="ECO:0000313" key="3">
    <source>
        <dbReference type="Proteomes" id="UP000025241"/>
    </source>
</evidence>
<protein>
    <recommendedName>
        <fullName evidence="4">Metal/formaldehyde-sensitive transcriptional repressor</fullName>
    </recommendedName>
</protein>
<dbReference type="RefSeq" id="WP_043254490.1">
    <property type="nucleotide sequence ID" value="NZ_HG322950.1"/>
</dbReference>
<dbReference type="AlphaFoldDB" id="A0A024HMM4"/>
<organism evidence="2 3">
    <name type="scientific">Pseudomonas knackmussii (strain DSM 6978 / CCUG 54928 / LMG 23759 / B13)</name>
    <dbReference type="NCBI Taxonomy" id="1301098"/>
    <lineage>
        <taxon>Bacteria</taxon>
        <taxon>Pseudomonadati</taxon>
        <taxon>Pseudomonadota</taxon>
        <taxon>Gammaproteobacteria</taxon>
        <taxon>Pseudomonadales</taxon>
        <taxon>Pseudomonadaceae</taxon>
        <taxon>Pseudomonas</taxon>
    </lineage>
</organism>
<dbReference type="Gene3D" id="1.20.58.1000">
    <property type="entry name" value="Metal-sensitive repressor, helix protomer"/>
    <property type="match status" value="1"/>
</dbReference>
<evidence type="ECO:0000313" key="2">
    <source>
        <dbReference type="EMBL" id="CDF85787.1"/>
    </source>
</evidence>
<comment type="similarity">
    <text evidence="1">Belongs to the FrmR/RcnR family.</text>
</comment>
<dbReference type="CDD" id="cd10153">
    <property type="entry name" value="RcnR-FrmR-like_DUF156"/>
    <property type="match status" value="1"/>
</dbReference>